<dbReference type="EMBL" id="JBEDNZ010000012">
    <property type="protein sequence ID" value="KAL0831632.1"/>
    <property type="molecule type" value="Genomic_DNA"/>
</dbReference>
<sequence length="199" mass="23348">MTTCVFRYCKNTTRNVSESSGISFHRFVHHGHPKREKWIKIIQEDRSEDMWFPTKFSYICSAHFQADDFYTTQSGKRFLKKTAVPCSNTSEYAHRNLQACPTSLVEVQICDSESNLDSPREIQLKKDLKKVTDEKKLLANKVKKLQRQNKYLRTKTETLTAILKQLQRKYRINKQIEHELMKKAEVVVSSSNEKIAEKD</sequence>
<feature type="coiled-coil region" evidence="6">
    <location>
        <begin position="128"/>
        <end position="155"/>
    </location>
</feature>
<evidence type="ECO:0000256" key="5">
    <source>
        <dbReference type="PROSITE-ProRule" id="PRU00309"/>
    </source>
</evidence>
<keyword evidence="6" id="KW-0175">Coiled coil</keyword>
<dbReference type="InterPro" id="IPR038441">
    <property type="entry name" value="THAP_Znf_sf"/>
</dbReference>
<evidence type="ECO:0000256" key="4">
    <source>
        <dbReference type="ARBA" id="ARBA00023125"/>
    </source>
</evidence>
<dbReference type="Pfam" id="PF05485">
    <property type="entry name" value="THAP"/>
    <property type="match status" value="1"/>
</dbReference>
<keyword evidence="1" id="KW-0479">Metal-binding</keyword>
<organism evidence="8 9">
    <name type="scientific">Loxostege sticticalis</name>
    <name type="common">Beet webworm moth</name>
    <dbReference type="NCBI Taxonomy" id="481309"/>
    <lineage>
        <taxon>Eukaryota</taxon>
        <taxon>Metazoa</taxon>
        <taxon>Ecdysozoa</taxon>
        <taxon>Arthropoda</taxon>
        <taxon>Hexapoda</taxon>
        <taxon>Insecta</taxon>
        <taxon>Pterygota</taxon>
        <taxon>Neoptera</taxon>
        <taxon>Endopterygota</taxon>
        <taxon>Lepidoptera</taxon>
        <taxon>Glossata</taxon>
        <taxon>Ditrysia</taxon>
        <taxon>Pyraloidea</taxon>
        <taxon>Crambidae</taxon>
        <taxon>Pyraustinae</taxon>
        <taxon>Loxostege</taxon>
    </lineage>
</organism>
<keyword evidence="3" id="KW-0862">Zinc</keyword>
<evidence type="ECO:0000256" key="1">
    <source>
        <dbReference type="ARBA" id="ARBA00022723"/>
    </source>
</evidence>
<dbReference type="InterPro" id="IPR052224">
    <property type="entry name" value="THAP_domain_protein"/>
</dbReference>
<dbReference type="SUPFAM" id="SSF57716">
    <property type="entry name" value="Glucocorticoid receptor-like (DNA-binding domain)"/>
    <property type="match status" value="1"/>
</dbReference>
<evidence type="ECO:0000256" key="3">
    <source>
        <dbReference type="ARBA" id="ARBA00022833"/>
    </source>
</evidence>
<dbReference type="PANTHER" id="PTHR46927:SF3">
    <property type="entry name" value="THAP-TYPE DOMAIN-CONTAINING PROTEIN"/>
    <property type="match status" value="1"/>
</dbReference>
<dbReference type="Proteomes" id="UP001549921">
    <property type="component" value="Unassembled WGS sequence"/>
</dbReference>
<comment type="caution">
    <text evidence="8">The sequence shown here is derived from an EMBL/GenBank/DDBJ whole genome shotgun (WGS) entry which is preliminary data.</text>
</comment>
<feature type="domain" description="THAP-type" evidence="7">
    <location>
        <begin position="1"/>
        <end position="88"/>
    </location>
</feature>
<evidence type="ECO:0000256" key="6">
    <source>
        <dbReference type="SAM" id="Coils"/>
    </source>
</evidence>
<dbReference type="Gene3D" id="6.20.210.20">
    <property type="entry name" value="THAP domain"/>
    <property type="match status" value="1"/>
</dbReference>
<dbReference type="AlphaFoldDB" id="A0ABD0T3J8"/>
<dbReference type="SMART" id="SM00980">
    <property type="entry name" value="THAP"/>
    <property type="match status" value="1"/>
</dbReference>
<dbReference type="GO" id="GO:0008270">
    <property type="term" value="F:zinc ion binding"/>
    <property type="evidence" value="ECO:0007669"/>
    <property type="project" value="UniProtKB-KW"/>
</dbReference>
<name>A0ABD0T3J8_LOXSC</name>
<keyword evidence="4 5" id="KW-0238">DNA-binding</keyword>
<evidence type="ECO:0000256" key="2">
    <source>
        <dbReference type="ARBA" id="ARBA00022771"/>
    </source>
</evidence>
<dbReference type="GO" id="GO:0003677">
    <property type="term" value="F:DNA binding"/>
    <property type="evidence" value="ECO:0007669"/>
    <property type="project" value="UniProtKB-UniRule"/>
</dbReference>
<evidence type="ECO:0000259" key="7">
    <source>
        <dbReference type="PROSITE" id="PS50950"/>
    </source>
</evidence>
<evidence type="ECO:0000313" key="8">
    <source>
        <dbReference type="EMBL" id="KAL0831632.1"/>
    </source>
</evidence>
<gene>
    <name evidence="8" type="ORF">ABMA28_002406</name>
</gene>
<reference evidence="8 9" key="1">
    <citation type="submission" date="2024-06" db="EMBL/GenBank/DDBJ databases">
        <title>A chromosome-level genome assembly of beet webworm, Loxostege sticticalis.</title>
        <authorList>
            <person name="Zhang Y."/>
        </authorList>
    </citation>
    <scope>NUCLEOTIDE SEQUENCE [LARGE SCALE GENOMIC DNA]</scope>
    <source>
        <strain evidence="8">AQ028</strain>
        <tissue evidence="8">Male pupae</tissue>
    </source>
</reference>
<protein>
    <recommendedName>
        <fullName evidence="7">THAP-type domain-containing protein</fullName>
    </recommendedName>
</protein>
<keyword evidence="2 5" id="KW-0863">Zinc-finger</keyword>
<dbReference type="InterPro" id="IPR006612">
    <property type="entry name" value="THAP_Znf"/>
</dbReference>
<accession>A0ABD0T3J8</accession>
<dbReference type="PROSITE" id="PS50950">
    <property type="entry name" value="ZF_THAP"/>
    <property type="match status" value="1"/>
</dbReference>
<evidence type="ECO:0000313" key="9">
    <source>
        <dbReference type="Proteomes" id="UP001549921"/>
    </source>
</evidence>
<dbReference type="PANTHER" id="PTHR46927">
    <property type="entry name" value="AGAP005574-PA"/>
    <property type="match status" value="1"/>
</dbReference>
<proteinExistence type="predicted"/>